<accession>A0A1H6ZUI5</accession>
<evidence type="ECO:0000259" key="2">
    <source>
        <dbReference type="Pfam" id="PF00561"/>
    </source>
</evidence>
<evidence type="ECO:0000313" key="4">
    <source>
        <dbReference type="Proteomes" id="UP000199403"/>
    </source>
</evidence>
<gene>
    <name evidence="3" type="ORF">SAMN05192553_105103</name>
</gene>
<dbReference type="GO" id="GO:0004301">
    <property type="term" value="F:epoxide hydrolase activity"/>
    <property type="evidence" value="ECO:0007669"/>
    <property type="project" value="TreeGrafter"/>
</dbReference>
<dbReference type="Gene3D" id="3.40.50.1820">
    <property type="entry name" value="alpha/beta hydrolase"/>
    <property type="match status" value="1"/>
</dbReference>
<keyword evidence="4" id="KW-1185">Reference proteome</keyword>
<name>A0A1H6ZUI5_9BACT</name>
<dbReference type="STRING" id="1416801.SAMN05192553_105103"/>
<dbReference type="PRINTS" id="PR00412">
    <property type="entry name" value="EPOXHYDRLASE"/>
</dbReference>
<dbReference type="OrthoDB" id="9780932at2"/>
<dbReference type="InterPro" id="IPR051340">
    <property type="entry name" value="Haloalkane_dehalogenase"/>
</dbReference>
<dbReference type="RefSeq" id="WP_092176395.1">
    <property type="nucleotide sequence ID" value="NZ_FNZH01000005.1"/>
</dbReference>
<reference evidence="4" key="1">
    <citation type="submission" date="2016-10" db="EMBL/GenBank/DDBJ databases">
        <authorList>
            <person name="Varghese N."/>
            <person name="Submissions S."/>
        </authorList>
    </citation>
    <scope>NUCLEOTIDE SEQUENCE [LARGE SCALE GENOMIC DNA]</scope>
    <source>
        <strain evidence="4">IBRC-M 10761</strain>
    </source>
</reference>
<dbReference type="SUPFAM" id="SSF53474">
    <property type="entry name" value="alpha/beta-Hydrolases"/>
    <property type="match status" value="1"/>
</dbReference>
<dbReference type="EMBL" id="FNZH01000005">
    <property type="protein sequence ID" value="SEJ56306.1"/>
    <property type="molecule type" value="Genomic_DNA"/>
</dbReference>
<feature type="domain" description="AB hydrolase-1" evidence="2">
    <location>
        <begin position="88"/>
        <end position="178"/>
    </location>
</feature>
<dbReference type="InterPro" id="IPR000073">
    <property type="entry name" value="AB_hydrolase_1"/>
</dbReference>
<protein>
    <submittedName>
        <fullName evidence="3">Haloalkane dehalogenase</fullName>
    </submittedName>
</protein>
<dbReference type="PROSITE" id="PS51257">
    <property type="entry name" value="PROKAR_LIPOPROTEIN"/>
    <property type="match status" value="1"/>
</dbReference>
<dbReference type="PANTHER" id="PTHR42977">
    <property type="entry name" value="HYDROLASE-RELATED"/>
    <property type="match status" value="1"/>
</dbReference>
<dbReference type="AlphaFoldDB" id="A0A1H6ZUI5"/>
<dbReference type="InterPro" id="IPR029058">
    <property type="entry name" value="AB_hydrolase_fold"/>
</dbReference>
<dbReference type="Pfam" id="PF00561">
    <property type="entry name" value="Abhydrolase_1"/>
    <property type="match status" value="1"/>
</dbReference>
<organism evidence="3 4">
    <name type="scientific">Cyclobacterium xiamenense</name>
    <dbReference type="NCBI Taxonomy" id="1297121"/>
    <lineage>
        <taxon>Bacteria</taxon>
        <taxon>Pseudomonadati</taxon>
        <taxon>Bacteroidota</taxon>
        <taxon>Cytophagia</taxon>
        <taxon>Cytophagales</taxon>
        <taxon>Cyclobacteriaceae</taxon>
        <taxon>Cyclobacterium</taxon>
    </lineage>
</organism>
<sequence length="381" mass="42177">MKKLKFIPVFIFVSIGLLTVSCQVDEMDVSPEVETGVEVLTTAGGIAFVRTPEAQFENLPDWPYDYKYVEIDGLRQAYAEAGPANGQVVLLLHGQPSWSYLYRKMIPVLADAGYRVIAMDHIGMGRSDKPIDINYYSYLGHADRLGQFIQVLGLTDINLFVQDWGSLIGLRVAGLNPDWFATISVGNGDLLLIPEGVQPFPPVENPNEHEDLTFPLAIVPDQQIPFYNGCELRFGGGSPQEGFGEWINYAMKDTTFHASEVVESGTWFPLSAAEEAAYDAPFPSREYMAGIRTFPSLINQMPGLNEDAWAGLTSFEKPFLTIWGGNDPGNLGSCETQQKFIDQVPGAEGQPHDRLPEAGHFLQHDQGVEIATRLVEFYGTF</sequence>
<dbReference type="InterPro" id="IPR000639">
    <property type="entry name" value="Epox_hydrolase-like"/>
</dbReference>
<keyword evidence="1" id="KW-0378">Hydrolase</keyword>
<dbReference type="NCBIfam" id="NF002043">
    <property type="entry name" value="PRK00870.1"/>
    <property type="match status" value="1"/>
</dbReference>
<dbReference type="PANTHER" id="PTHR42977:SF3">
    <property type="entry name" value="AB HYDROLASE-1 DOMAIN-CONTAINING PROTEIN"/>
    <property type="match status" value="1"/>
</dbReference>
<evidence type="ECO:0000313" key="3">
    <source>
        <dbReference type="EMBL" id="SEJ56306.1"/>
    </source>
</evidence>
<evidence type="ECO:0000256" key="1">
    <source>
        <dbReference type="ARBA" id="ARBA00022801"/>
    </source>
</evidence>
<proteinExistence type="predicted"/>
<dbReference type="Proteomes" id="UP000199403">
    <property type="component" value="Unassembled WGS sequence"/>
</dbReference>